<feature type="region of interest" description="Disordered" evidence="1">
    <location>
        <begin position="1"/>
        <end position="164"/>
    </location>
</feature>
<gene>
    <name evidence="2" type="ORF">Scep_013956</name>
</gene>
<feature type="compositionally biased region" description="Basic and acidic residues" evidence="1">
    <location>
        <begin position="51"/>
        <end position="60"/>
    </location>
</feature>
<protein>
    <submittedName>
        <fullName evidence="2">Uncharacterized protein</fullName>
    </submittedName>
</protein>
<evidence type="ECO:0000313" key="2">
    <source>
        <dbReference type="EMBL" id="KAK9125110.1"/>
    </source>
</evidence>
<sequence length="221" mass="23260">MIPETRQGGVEGDQWPRRSQAEQQRRRREAAQPRRGRLRGDQQRGGGAAESELRRREVRAARRGVRAGRRRHERPSNGDAGPSRARRSGGATHTKQAVAGARRGDSATLATASLADPASQWSGGSGEGGSDGGSREGGSGGDEQDVGGGAPSHADQAAPRARRYGRRLDRAATVVAAMTTTTTVVAVGLRRRCAGNGFAGVTIEMGLEGGGGERKWFVKTI</sequence>
<name>A0AAP0P176_9MAGN</name>
<reference evidence="2 3" key="1">
    <citation type="submission" date="2024-01" db="EMBL/GenBank/DDBJ databases">
        <title>Genome assemblies of Stephania.</title>
        <authorList>
            <person name="Yang L."/>
        </authorList>
    </citation>
    <scope>NUCLEOTIDE SEQUENCE [LARGE SCALE GENOMIC DNA]</scope>
    <source>
        <strain evidence="2">JXDWG</strain>
        <tissue evidence="2">Leaf</tissue>
    </source>
</reference>
<feature type="compositionally biased region" description="Basic and acidic residues" evidence="1">
    <location>
        <begin position="14"/>
        <end position="42"/>
    </location>
</feature>
<accession>A0AAP0P176</accession>
<evidence type="ECO:0000256" key="1">
    <source>
        <dbReference type="SAM" id="MobiDB-lite"/>
    </source>
</evidence>
<feature type="compositionally biased region" description="Gly residues" evidence="1">
    <location>
        <begin position="123"/>
        <end position="150"/>
    </location>
</feature>
<dbReference type="Proteomes" id="UP001419268">
    <property type="component" value="Unassembled WGS sequence"/>
</dbReference>
<evidence type="ECO:0000313" key="3">
    <source>
        <dbReference type="Proteomes" id="UP001419268"/>
    </source>
</evidence>
<feature type="compositionally biased region" description="Basic residues" evidence="1">
    <location>
        <begin position="61"/>
        <end position="73"/>
    </location>
</feature>
<dbReference type="AlphaFoldDB" id="A0AAP0P176"/>
<organism evidence="2 3">
    <name type="scientific">Stephania cephalantha</name>
    <dbReference type="NCBI Taxonomy" id="152367"/>
    <lineage>
        <taxon>Eukaryota</taxon>
        <taxon>Viridiplantae</taxon>
        <taxon>Streptophyta</taxon>
        <taxon>Embryophyta</taxon>
        <taxon>Tracheophyta</taxon>
        <taxon>Spermatophyta</taxon>
        <taxon>Magnoliopsida</taxon>
        <taxon>Ranunculales</taxon>
        <taxon>Menispermaceae</taxon>
        <taxon>Menispermoideae</taxon>
        <taxon>Cissampelideae</taxon>
        <taxon>Stephania</taxon>
    </lineage>
</organism>
<keyword evidence="3" id="KW-1185">Reference proteome</keyword>
<proteinExistence type="predicted"/>
<dbReference type="EMBL" id="JBBNAG010000006">
    <property type="protein sequence ID" value="KAK9125110.1"/>
    <property type="molecule type" value="Genomic_DNA"/>
</dbReference>
<comment type="caution">
    <text evidence="2">The sequence shown here is derived from an EMBL/GenBank/DDBJ whole genome shotgun (WGS) entry which is preliminary data.</text>
</comment>